<comment type="pathway">
    <text evidence="2">Cell wall biogenesis; cell wall polysaccharide biosynthesis.</text>
</comment>
<gene>
    <name evidence="12" type="ORF">Tharo_1674</name>
</gene>
<dbReference type="OrthoDB" id="9782994at2"/>
<dbReference type="PROSITE" id="PS51318">
    <property type="entry name" value="TAT"/>
    <property type="match status" value="1"/>
</dbReference>
<dbReference type="Proteomes" id="UP000241885">
    <property type="component" value="Chromosome"/>
</dbReference>
<dbReference type="AlphaFoldDB" id="A0A2R4BMZ8"/>
<dbReference type="GO" id="GO:0071555">
    <property type="term" value="P:cell wall organization"/>
    <property type="evidence" value="ECO:0007669"/>
    <property type="project" value="UniProtKB-KW"/>
</dbReference>
<dbReference type="InterPro" id="IPR009045">
    <property type="entry name" value="Zn_M74/Hedgehog-like"/>
</dbReference>
<keyword evidence="4" id="KW-0479">Metal-binding</keyword>
<dbReference type="PANTHER" id="PTHR37425:SF1">
    <property type="entry name" value="OUTER MEMBRANE PROTEIN"/>
    <property type="match status" value="1"/>
</dbReference>
<evidence type="ECO:0000256" key="7">
    <source>
        <dbReference type="ARBA" id="ARBA00022833"/>
    </source>
</evidence>
<proteinExistence type="inferred from homology"/>
<name>A0A2R4BMZ8_THAAR</name>
<dbReference type="SUPFAM" id="SSF55166">
    <property type="entry name" value="Hedgehog/DD-peptidase"/>
    <property type="match status" value="1"/>
</dbReference>
<evidence type="ECO:0000256" key="8">
    <source>
        <dbReference type="ARBA" id="ARBA00023049"/>
    </source>
</evidence>
<evidence type="ECO:0000256" key="3">
    <source>
        <dbReference type="ARBA" id="ARBA00022670"/>
    </source>
</evidence>
<evidence type="ECO:0000256" key="9">
    <source>
        <dbReference type="ARBA" id="ARBA00023316"/>
    </source>
</evidence>
<keyword evidence="8" id="KW-0482">Metalloprotease</keyword>
<keyword evidence="3" id="KW-0645">Protease</keyword>
<organism evidence="12 13">
    <name type="scientific">Thauera aromatica K172</name>
    <dbReference type="NCBI Taxonomy" id="44139"/>
    <lineage>
        <taxon>Bacteria</taxon>
        <taxon>Pseudomonadati</taxon>
        <taxon>Pseudomonadota</taxon>
        <taxon>Betaproteobacteria</taxon>
        <taxon>Rhodocyclales</taxon>
        <taxon>Zoogloeaceae</taxon>
        <taxon>Thauera</taxon>
    </lineage>
</organism>
<accession>A0A2R4BMZ8</accession>
<keyword evidence="6" id="KW-0378">Hydrolase</keyword>
<keyword evidence="5" id="KW-0732">Signal</keyword>
<dbReference type="Pfam" id="PF05951">
    <property type="entry name" value="Peptidase_M15_2"/>
    <property type="match status" value="1"/>
</dbReference>
<dbReference type="EMBL" id="CP028339">
    <property type="protein sequence ID" value="AVR88584.1"/>
    <property type="molecule type" value="Genomic_DNA"/>
</dbReference>
<keyword evidence="9" id="KW-0961">Cell wall biogenesis/degradation</keyword>
<dbReference type="CDD" id="cd14844">
    <property type="entry name" value="Zn-DD-carboxypeptidase_like"/>
    <property type="match status" value="1"/>
</dbReference>
<dbReference type="KEGG" id="tak:Tharo_1674"/>
<dbReference type="GO" id="GO:0006508">
    <property type="term" value="P:proteolysis"/>
    <property type="evidence" value="ECO:0007669"/>
    <property type="project" value="UniProtKB-KW"/>
</dbReference>
<evidence type="ECO:0000256" key="11">
    <source>
        <dbReference type="ARBA" id="ARBA00093666"/>
    </source>
</evidence>
<keyword evidence="13" id="KW-1185">Reference proteome</keyword>
<keyword evidence="7" id="KW-0862">Zinc</keyword>
<dbReference type="GO" id="GO:0046872">
    <property type="term" value="F:metal ion binding"/>
    <property type="evidence" value="ECO:0007669"/>
    <property type="project" value="UniProtKB-KW"/>
</dbReference>
<dbReference type="RefSeq" id="WP_107220811.1">
    <property type="nucleotide sequence ID" value="NZ_CP028339.1"/>
</dbReference>
<evidence type="ECO:0000256" key="1">
    <source>
        <dbReference type="ARBA" id="ARBA00001947"/>
    </source>
</evidence>
<sequence length="191" mass="21201">MSRTPHDHSGARRRLFLKGLSTLPLGLSLGSARAHPAAFAHDHRLAFRHTHTDERLQLAYRDRRGYIEPALQRMNWLLRDFRTGDAVAMDPRLYDVLHALSLRCGGDTFEIISGYRSPATNQALRKTGSGVARRSLHMDGRAIDIRLAGVATARLRDAALALRAGGVGYYPESDFVHIDTGPVRSWGPRPA</sequence>
<evidence type="ECO:0000256" key="6">
    <source>
        <dbReference type="ARBA" id="ARBA00022801"/>
    </source>
</evidence>
<evidence type="ECO:0000256" key="5">
    <source>
        <dbReference type="ARBA" id="ARBA00022729"/>
    </source>
</evidence>
<dbReference type="PANTHER" id="PTHR37425">
    <property type="match status" value="1"/>
</dbReference>
<dbReference type="GO" id="GO:0008237">
    <property type="term" value="F:metallopeptidase activity"/>
    <property type="evidence" value="ECO:0007669"/>
    <property type="project" value="UniProtKB-KW"/>
</dbReference>
<dbReference type="InterPro" id="IPR010275">
    <property type="entry name" value="MepK"/>
</dbReference>
<evidence type="ECO:0000256" key="4">
    <source>
        <dbReference type="ARBA" id="ARBA00022723"/>
    </source>
</evidence>
<reference evidence="12 13" key="1">
    <citation type="submission" date="2018-03" db="EMBL/GenBank/DDBJ databases">
        <title>Complete genome sequence of Thauera aromatica, a model organism for studying aromatic compound degradation under denitrifying conditions.</title>
        <authorList>
            <person name="Lo H.-Y."/>
            <person name="Goris T."/>
            <person name="Boll M."/>
            <person name="Mueller J.A."/>
        </authorList>
    </citation>
    <scope>NUCLEOTIDE SEQUENCE [LARGE SCALE GENOMIC DNA]</scope>
    <source>
        <strain evidence="12 13">K172</strain>
    </source>
</reference>
<evidence type="ECO:0000313" key="13">
    <source>
        <dbReference type="Proteomes" id="UP000241885"/>
    </source>
</evidence>
<evidence type="ECO:0000256" key="10">
    <source>
        <dbReference type="ARBA" id="ARBA00093448"/>
    </source>
</evidence>
<evidence type="ECO:0000313" key="12">
    <source>
        <dbReference type="EMBL" id="AVR88584.1"/>
    </source>
</evidence>
<dbReference type="Gene3D" id="3.30.1380.10">
    <property type="match status" value="1"/>
</dbReference>
<dbReference type="InterPro" id="IPR006311">
    <property type="entry name" value="TAT_signal"/>
</dbReference>
<comment type="similarity">
    <text evidence="10">Belongs to the peptidase M15 family.</text>
</comment>
<comment type="cofactor">
    <cofactor evidence="1">
        <name>Zn(2+)</name>
        <dbReference type="ChEBI" id="CHEBI:29105"/>
    </cofactor>
</comment>
<evidence type="ECO:0000256" key="2">
    <source>
        <dbReference type="ARBA" id="ARBA00004776"/>
    </source>
</evidence>
<protein>
    <recommendedName>
        <fullName evidence="11">Murein endopeptidase K</fullName>
    </recommendedName>
</protein>